<feature type="compositionally biased region" description="Low complexity" evidence="2">
    <location>
        <begin position="65"/>
        <end position="79"/>
    </location>
</feature>
<evidence type="ECO:0000313" key="5">
    <source>
        <dbReference type="EMBL" id="MST80545.1"/>
    </source>
</evidence>
<evidence type="ECO:0000313" key="6">
    <source>
        <dbReference type="Proteomes" id="UP000452141"/>
    </source>
</evidence>
<organism evidence="5 6">
    <name type="scientific">Lactobacillus equicursoris</name>
    <dbReference type="NCBI Taxonomy" id="420645"/>
    <lineage>
        <taxon>Bacteria</taxon>
        <taxon>Bacillati</taxon>
        <taxon>Bacillota</taxon>
        <taxon>Bacilli</taxon>
        <taxon>Lactobacillales</taxon>
        <taxon>Lactobacillaceae</taxon>
        <taxon>Lactobacillus</taxon>
    </lineage>
</organism>
<dbReference type="NCBIfam" id="TIGR01168">
    <property type="entry name" value="YSIRK_signal"/>
    <property type="match status" value="1"/>
</dbReference>
<comment type="caution">
    <text evidence="5">The sequence shown here is derived from an EMBL/GenBank/DDBJ whole genome shotgun (WGS) entry which is preliminary data.</text>
</comment>
<dbReference type="AlphaFoldDB" id="A0A844FQQ5"/>
<feature type="compositionally biased region" description="Polar residues" evidence="2">
    <location>
        <begin position="141"/>
        <end position="183"/>
    </location>
</feature>
<dbReference type="InterPro" id="IPR041495">
    <property type="entry name" value="Mub_B2"/>
</dbReference>
<evidence type="ECO:0000259" key="4">
    <source>
        <dbReference type="Pfam" id="PF17966"/>
    </source>
</evidence>
<dbReference type="InterPro" id="IPR005877">
    <property type="entry name" value="YSIRK_signal_dom"/>
</dbReference>
<dbReference type="Pfam" id="PF04650">
    <property type="entry name" value="YSIRK_signal"/>
    <property type="match status" value="1"/>
</dbReference>
<dbReference type="Gene3D" id="2.60.40.4300">
    <property type="match status" value="2"/>
</dbReference>
<feature type="compositionally biased region" description="Low complexity" evidence="2">
    <location>
        <begin position="86"/>
        <end position="140"/>
    </location>
</feature>
<reference evidence="5 6" key="1">
    <citation type="submission" date="2019-08" db="EMBL/GenBank/DDBJ databases">
        <title>In-depth cultivation of the pig gut microbiome towards novel bacterial diversity and tailored functional studies.</title>
        <authorList>
            <person name="Wylensek D."/>
            <person name="Hitch T.C.A."/>
            <person name="Clavel T."/>
        </authorList>
    </citation>
    <scope>NUCLEOTIDE SEQUENCE [LARGE SCALE GENOMIC DNA]</scope>
    <source>
        <strain evidence="5 6">WCA-470BD-2E</strain>
    </source>
</reference>
<dbReference type="EMBL" id="VUMW01000034">
    <property type="protein sequence ID" value="MST80545.1"/>
    <property type="molecule type" value="Genomic_DNA"/>
</dbReference>
<sequence>MVGKNNNLIKNSKSSERVQRFSLRKLSVGVVSVAVATGFYLGSGTTAQAATNDTEAAQTETVQNSDSTSNTSTDSSTTASEEKTTTTETGSTSADSTSSTSTDSSQSTDAAATTEIKDQTATSSSDDSAKASAATVAVQSNNTGADSSTSTAVTKDVNGVQTTFSREKSATTGNSDANMTANESGEYWPDTKGNSITKYEKTTKTDFSKSTTSSSSNLVVDPTKTDYDSDYSDTPNLLHNQDLHLYINGKEVNVSDLKSDDDLNSDQTNYPGHNSKGHSRLISVSDFGSNTYFYARNAVQKTNQITGAVESYDAKWTLESMNYTNEQALLAFGIKGIVDKGGTTLFNVGSGWQVAKRGNFANTHLQFFKEVNTDNFVNQDGTLKESVDDAIKNGDIVATTLKIHEGFTDLDSNEAVEVPESAVHKVLVDNNSTLAYQKTDDGYLAITRTYGDISDHDAKYGNSNTVAALLELDVPVEGIDLSIATVGPSNTSSSSELAEGSKVAPAVLNTASYLKELDVNFYQLDENGNATTIKLADTKIAHNFIGKSYGVQNTDADGDGNQDDFDYSASATLTDKNGDTWTLVSGKTSGNNVSGKPSYQYQDCLNVINYYYQKSQKVQQGTESVTYKFYNDRNKTKLVKESTWTPVYSGGKWQWQVLETSYDDQGNKTTTTTTQSAAEGLTADQATVKFTGTVNYDTTGKITGTTWDNSSLTYGTIKTPVVDGYTADLSSVGGDTVAPDTTLNRSYVVEYTPYEKVSEPKPVKRTITYQDTDKKPVNGSPDGKSSYVQEVTFTRTALKDNNGKIVGYDKNGDGKVDTTDASAAWVTSKDSMDEVVSKTPSSVGYDMVDKSSVAGVSNITPD</sequence>
<dbReference type="RefSeq" id="WP_154487443.1">
    <property type="nucleotide sequence ID" value="NZ_VUMW01000034.1"/>
</dbReference>
<name>A0A844FQQ5_9LACO</name>
<evidence type="ECO:0000259" key="3">
    <source>
        <dbReference type="Pfam" id="PF04650"/>
    </source>
</evidence>
<dbReference type="Proteomes" id="UP000452141">
    <property type="component" value="Unassembled WGS sequence"/>
</dbReference>
<proteinExistence type="predicted"/>
<accession>A0A844FQQ5</accession>
<feature type="compositionally biased region" description="Basic and acidic residues" evidence="2">
    <location>
        <begin position="198"/>
        <end position="207"/>
    </location>
</feature>
<evidence type="ECO:0000256" key="1">
    <source>
        <dbReference type="ARBA" id="ARBA00022729"/>
    </source>
</evidence>
<feature type="region of interest" description="Disordered" evidence="2">
    <location>
        <begin position="51"/>
        <end position="223"/>
    </location>
</feature>
<protein>
    <submittedName>
        <fullName evidence="5">YSIRK-type signal peptide-containing protein</fullName>
    </submittedName>
</protein>
<feature type="region of interest" description="Disordered" evidence="2">
    <location>
        <begin position="257"/>
        <end position="277"/>
    </location>
</feature>
<feature type="non-terminal residue" evidence="5">
    <location>
        <position position="862"/>
    </location>
</feature>
<feature type="domain" description="YSIRK Gram-positive signal peptide" evidence="3">
    <location>
        <begin position="16"/>
        <end position="41"/>
    </location>
</feature>
<feature type="domain" description="Mub B2-like" evidence="4">
    <location>
        <begin position="756"/>
        <end position="861"/>
    </location>
</feature>
<keyword evidence="1" id="KW-0732">Signal</keyword>
<gene>
    <name evidence="5" type="ORF">FYJ61_08865</name>
</gene>
<feature type="domain" description="Mub B2-like" evidence="4">
    <location>
        <begin position="682"/>
        <end position="753"/>
    </location>
</feature>
<dbReference type="Pfam" id="PF17966">
    <property type="entry name" value="Muc_B2"/>
    <property type="match status" value="2"/>
</dbReference>
<evidence type="ECO:0000256" key="2">
    <source>
        <dbReference type="SAM" id="MobiDB-lite"/>
    </source>
</evidence>
<feature type="compositionally biased region" description="Polar residues" evidence="2">
    <location>
        <begin position="51"/>
        <end position="64"/>
    </location>
</feature>